<dbReference type="Gene3D" id="3.40.50.620">
    <property type="entry name" value="HUPs"/>
    <property type="match status" value="1"/>
</dbReference>
<organism evidence="3 4">
    <name type="scientific">Nitrospira defluvii</name>
    <dbReference type="NCBI Taxonomy" id="330214"/>
    <lineage>
        <taxon>Bacteria</taxon>
        <taxon>Pseudomonadati</taxon>
        <taxon>Nitrospirota</taxon>
        <taxon>Nitrospiria</taxon>
        <taxon>Nitrospirales</taxon>
        <taxon>Nitrospiraceae</taxon>
        <taxon>Nitrospira</taxon>
    </lineage>
</organism>
<feature type="domain" description="Asparagine synthetase" evidence="2">
    <location>
        <begin position="22"/>
        <end position="90"/>
    </location>
</feature>
<protein>
    <recommendedName>
        <fullName evidence="2">Asparagine synthetase domain-containing protein</fullName>
    </recommendedName>
</protein>
<dbReference type="InterPro" id="IPR014729">
    <property type="entry name" value="Rossmann-like_a/b/a_fold"/>
</dbReference>
<dbReference type="Proteomes" id="UP000001660">
    <property type="component" value="Chromosome"/>
</dbReference>
<dbReference type="GO" id="GO:0006529">
    <property type="term" value="P:asparagine biosynthetic process"/>
    <property type="evidence" value="ECO:0007669"/>
    <property type="project" value="InterPro"/>
</dbReference>
<dbReference type="GO" id="GO:0004066">
    <property type="term" value="F:asparagine synthase (glutamine-hydrolyzing) activity"/>
    <property type="evidence" value="ECO:0007669"/>
    <property type="project" value="InterPro"/>
</dbReference>
<dbReference type="SUPFAM" id="SSF52402">
    <property type="entry name" value="Adenine nucleotide alpha hydrolases-like"/>
    <property type="match status" value="1"/>
</dbReference>
<reference evidence="3 4" key="1">
    <citation type="journal article" date="2010" name="Proc. Natl. Acad. Sci. U.S.A.">
        <title>A Nitrospira metagenome illuminates the physiology and evolution of globally important nitrite-oxidizing bacteria.</title>
        <authorList>
            <person name="Lucker S."/>
            <person name="Wagner M."/>
            <person name="Maixner F."/>
            <person name="Pelletier E."/>
            <person name="Koch H."/>
            <person name="Vacherie B."/>
            <person name="Rattei T."/>
            <person name="Sinninghe Damste J."/>
            <person name="Spieck E."/>
            <person name="Le Paslier D."/>
            <person name="Daims H."/>
        </authorList>
    </citation>
    <scope>NUCLEOTIDE SEQUENCE [LARGE SCALE GENOMIC DNA]</scope>
</reference>
<gene>
    <name evidence="3" type="ORF">NIDE3731</name>
</gene>
<accession>D8P7R3</accession>
<evidence type="ECO:0000259" key="2">
    <source>
        <dbReference type="Pfam" id="PF00733"/>
    </source>
</evidence>
<dbReference type="EMBL" id="FP929003">
    <property type="protein sequence ID" value="CBK43409.1"/>
    <property type="molecule type" value="Genomic_DNA"/>
</dbReference>
<dbReference type="InterPro" id="IPR001962">
    <property type="entry name" value="Asn_synthase"/>
</dbReference>
<dbReference type="PANTHER" id="PTHR43169:SF2">
    <property type="entry name" value="NAD_GMP SYNTHASE DOMAIN-CONTAINING PROTEIN"/>
    <property type="match status" value="1"/>
</dbReference>
<dbReference type="HOGENOM" id="CLU_061181_2_0_0"/>
<feature type="active site" description="Nucleophile and sulfur donor" evidence="1">
    <location>
        <position position="179"/>
    </location>
</feature>
<dbReference type="STRING" id="330214.NIDE3731"/>
<evidence type="ECO:0000256" key="1">
    <source>
        <dbReference type="PIRSR" id="PIRSR006661-1"/>
    </source>
</evidence>
<dbReference type="InterPro" id="IPR005232">
    <property type="entry name" value="LarE"/>
</dbReference>
<dbReference type="AlphaFoldDB" id="D8P7R3"/>
<dbReference type="KEGG" id="nde:NIDE3731"/>
<proteinExistence type="predicted"/>
<dbReference type="PIRSF" id="PIRSF006661">
    <property type="entry name" value="PP-lp_UCP006661"/>
    <property type="match status" value="1"/>
</dbReference>
<dbReference type="OrthoDB" id="9776919at2"/>
<dbReference type="Pfam" id="PF00733">
    <property type="entry name" value="Asn_synthase"/>
    <property type="match status" value="1"/>
</dbReference>
<dbReference type="NCBIfam" id="TIGR00268">
    <property type="entry name" value="ATP-dependent sacrificial sulfur transferase LarE"/>
    <property type="match status" value="1"/>
</dbReference>
<dbReference type="eggNOG" id="COG1606">
    <property type="taxonomic scope" value="Bacteria"/>
</dbReference>
<dbReference type="GO" id="GO:0016783">
    <property type="term" value="F:sulfurtransferase activity"/>
    <property type="evidence" value="ECO:0007669"/>
    <property type="project" value="InterPro"/>
</dbReference>
<name>D8P7R3_9BACT</name>
<dbReference type="PANTHER" id="PTHR43169">
    <property type="entry name" value="EXSB FAMILY PROTEIN"/>
    <property type="match status" value="1"/>
</dbReference>
<evidence type="ECO:0000313" key="4">
    <source>
        <dbReference type="Proteomes" id="UP000001660"/>
    </source>
</evidence>
<evidence type="ECO:0000313" key="3">
    <source>
        <dbReference type="EMBL" id="CBK43409.1"/>
    </source>
</evidence>
<sequence>MLSTSPLIDKLARARQILHEMGSVIVAFSGGIDSSLVLKLAHDELGEQAVGVTAVSPTLPAAELDATQTIAAEIGARHRIVETDQLDIPEFVRNDATRCYHCKTDLYSLLETLRTEYAAGYIVDGTNMDDLGDDRPGLKAARERGVRSPLLEAGFSKADIRDVARELGLSNWDKPAAACLSSRIPRGITITRSTLSRVERAEDALAQEGFRHYRVRDHGEIARIELGAEELPGLLQPGRRERLAETLKKLGYRFVTVDLEGYRQGGVSLTPPA</sequence>
<dbReference type="InterPro" id="IPR052188">
    <property type="entry name" value="Ni-pincer_cofactor_biosynth"/>
</dbReference>
<dbReference type="CDD" id="cd01990">
    <property type="entry name" value="LarE-like"/>
    <property type="match status" value="1"/>
</dbReference>
<keyword evidence="4" id="KW-1185">Reference proteome</keyword>